<dbReference type="Proteomes" id="UP001295740">
    <property type="component" value="Unassembled WGS sequence"/>
</dbReference>
<dbReference type="PANTHER" id="PTHR42070">
    <property type="entry name" value="FILAMENT ASSOCIATED PROTEIN, PUTATIVE (AFU_ORTHOLOGUE AFUA_8G06630)-RELATED"/>
    <property type="match status" value="1"/>
</dbReference>
<accession>A0AAI8VCA7</accession>
<organism evidence="2 3">
    <name type="scientific">Anthostomella pinea</name>
    <dbReference type="NCBI Taxonomy" id="933095"/>
    <lineage>
        <taxon>Eukaryota</taxon>
        <taxon>Fungi</taxon>
        <taxon>Dikarya</taxon>
        <taxon>Ascomycota</taxon>
        <taxon>Pezizomycotina</taxon>
        <taxon>Sordariomycetes</taxon>
        <taxon>Xylariomycetidae</taxon>
        <taxon>Xylariales</taxon>
        <taxon>Xylariaceae</taxon>
        <taxon>Anthostomella</taxon>
    </lineage>
</organism>
<protein>
    <submittedName>
        <fullName evidence="2">Uu.00g047800.m01.CDS01</fullName>
    </submittedName>
</protein>
<name>A0AAI8VCA7_9PEZI</name>
<evidence type="ECO:0000256" key="1">
    <source>
        <dbReference type="SAM" id="Coils"/>
    </source>
</evidence>
<comment type="caution">
    <text evidence="2">The sequence shown here is derived from an EMBL/GenBank/DDBJ whole genome shotgun (WGS) entry which is preliminary data.</text>
</comment>
<evidence type="ECO:0000313" key="3">
    <source>
        <dbReference type="Proteomes" id="UP001295740"/>
    </source>
</evidence>
<sequence>MDTANLIRIRDNQRRSRARRKEYVKELERRLRIIERKGVEASSEIQQAARKVAEENKKLRALLLRQGLTRERVDALLHTDSCVAIHPPDQGPSCHAETRVIQGLFEEHPRGPPPPLECTPHAPSFAMDTARPMDDTDAMGGMIGGELGLAHLPLQIRSTTQYLAGTSSSELTAFSVSGPEYASCALSISPEAGAAEASHRVQPYTSTATAGQINRVPRDRSRASAYSVLPQTFDTQENSIDGQMSHGNRALLRQHEPDMSLKEIVHYPSYGTMPVGCANTNTYATSIMGLDDGQYIDFAIRNLCGAAGTVGKTNARIAAFESVLGSAAGAGSLEAS</sequence>
<dbReference type="PANTHER" id="PTHR42070:SF1">
    <property type="entry name" value="FILAMENT ASSOCIATED PROTEIN, PUTATIVE (AFU_ORTHOLOGUE AFUA_8G06630)-RELATED"/>
    <property type="match status" value="1"/>
</dbReference>
<gene>
    <name evidence="2" type="ORF">KHLLAP_LOCUS2395</name>
</gene>
<keyword evidence="3" id="KW-1185">Reference proteome</keyword>
<feature type="coiled-coil region" evidence="1">
    <location>
        <begin position="17"/>
        <end position="65"/>
    </location>
</feature>
<dbReference type="AlphaFoldDB" id="A0AAI8VCA7"/>
<dbReference type="CDD" id="cd14688">
    <property type="entry name" value="bZIP_YAP"/>
    <property type="match status" value="1"/>
</dbReference>
<reference evidence="2" key="1">
    <citation type="submission" date="2023-10" db="EMBL/GenBank/DDBJ databases">
        <authorList>
            <person name="Hackl T."/>
        </authorList>
    </citation>
    <scope>NUCLEOTIDE SEQUENCE</scope>
</reference>
<proteinExistence type="predicted"/>
<keyword evidence="1" id="KW-0175">Coiled coil</keyword>
<evidence type="ECO:0000313" key="2">
    <source>
        <dbReference type="EMBL" id="CAJ2501927.1"/>
    </source>
</evidence>
<dbReference type="EMBL" id="CAUWAG010000003">
    <property type="protein sequence ID" value="CAJ2501927.1"/>
    <property type="molecule type" value="Genomic_DNA"/>
</dbReference>